<evidence type="ECO:0000313" key="2">
    <source>
        <dbReference type="EMBL" id="CAH3184754.1"/>
    </source>
</evidence>
<dbReference type="EMBL" id="CALNXI010002212">
    <property type="protein sequence ID" value="CAH3184754.1"/>
    <property type="molecule type" value="Genomic_DNA"/>
</dbReference>
<feature type="signal peptide" evidence="1">
    <location>
        <begin position="1"/>
        <end position="21"/>
    </location>
</feature>
<dbReference type="Proteomes" id="UP001159427">
    <property type="component" value="Unassembled WGS sequence"/>
</dbReference>
<proteinExistence type="predicted"/>
<evidence type="ECO:0008006" key="4">
    <source>
        <dbReference type="Google" id="ProtNLM"/>
    </source>
</evidence>
<evidence type="ECO:0000256" key="1">
    <source>
        <dbReference type="SAM" id="SignalP"/>
    </source>
</evidence>
<accession>A0ABN8S1M6</accession>
<keyword evidence="1" id="KW-0732">Signal</keyword>
<evidence type="ECO:0000313" key="3">
    <source>
        <dbReference type="Proteomes" id="UP001159427"/>
    </source>
</evidence>
<sequence length="177" mass="20615">MELRGFFTTVFACLFTVEAYSRSFNYRRPVEGDPCTNYDGRYMRINMDECRENKNSQMECPAMADGETRRNSSTHFTLVESRNKLRSWRCISFNNTYSLMVQGNNVSFVNVSCQNGGENVWFKFVNLFESNRRYFGFFIPGLDSKMCLTRSCNGNLSVIRVNSTVNRDCFFKPSRSK</sequence>
<protein>
    <recommendedName>
        <fullName evidence="4">Secreted protein</fullName>
    </recommendedName>
</protein>
<comment type="caution">
    <text evidence="2">The sequence shown here is derived from an EMBL/GenBank/DDBJ whole genome shotgun (WGS) entry which is preliminary data.</text>
</comment>
<gene>
    <name evidence="2" type="ORF">PEVE_00015695</name>
</gene>
<organism evidence="2 3">
    <name type="scientific">Porites evermanni</name>
    <dbReference type="NCBI Taxonomy" id="104178"/>
    <lineage>
        <taxon>Eukaryota</taxon>
        <taxon>Metazoa</taxon>
        <taxon>Cnidaria</taxon>
        <taxon>Anthozoa</taxon>
        <taxon>Hexacorallia</taxon>
        <taxon>Scleractinia</taxon>
        <taxon>Fungiina</taxon>
        <taxon>Poritidae</taxon>
        <taxon>Porites</taxon>
    </lineage>
</organism>
<keyword evidence="3" id="KW-1185">Reference proteome</keyword>
<name>A0ABN8S1M6_9CNID</name>
<reference evidence="2 3" key="1">
    <citation type="submission" date="2022-05" db="EMBL/GenBank/DDBJ databases">
        <authorList>
            <consortium name="Genoscope - CEA"/>
            <person name="William W."/>
        </authorList>
    </citation>
    <scope>NUCLEOTIDE SEQUENCE [LARGE SCALE GENOMIC DNA]</scope>
</reference>
<feature type="chain" id="PRO_5045826027" description="Secreted protein" evidence="1">
    <location>
        <begin position="22"/>
        <end position="177"/>
    </location>
</feature>